<evidence type="ECO:0000313" key="3">
    <source>
        <dbReference type="Proteomes" id="UP000183192"/>
    </source>
</evidence>
<dbReference type="AlphaFoldDB" id="A0A1J4TCB4"/>
<gene>
    <name evidence="2" type="ORF">AUJ27_01275</name>
</gene>
<keyword evidence="1" id="KW-0472">Membrane</keyword>
<evidence type="ECO:0000256" key="1">
    <source>
        <dbReference type="SAM" id="Phobius"/>
    </source>
</evidence>
<organism evidence="2 3">
    <name type="scientific">Candidatus Falkowbacteria bacterium CG1_02_37_44</name>
    <dbReference type="NCBI Taxonomy" id="1805146"/>
    <lineage>
        <taxon>Bacteria</taxon>
        <taxon>Candidatus Falkowiibacteriota</taxon>
    </lineage>
</organism>
<evidence type="ECO:0000313" key="2">
    <source>
        <dbReference type="EMBL" id="OIO08118.1"/>
    </source>
</evidence>
<keyword evidence="1" id="KW-1133">Transmembrane helix</keyword>
<feature type="transmembrane region" description="Helical" evidence="1">
    <location>
        <begin position="12"/>
        <end position="30"/>
    </location>
</feature>
<dbReference type="STRING" id="1805146.AUJ27_01275"/>
<reference evidence="2 3" key="1">
    <citation type="journal article" date="2016" name="Environ. Microbiol.">
        <title>Genomic resolution of a cold subsurface aquifer community provides metabolic insights for novel microbes adapted to high CO concentrations.</title>
        <authorList>
            <person name="Probst A.J."/>
            <person name="Castelle C.J."/>
            <person name="Singh A."/>
            <person name="Brown C.T."/>
            <person name="Anantharaman K."/>
            <person name="Sharon I."/>
            <person name="Hug L.A."/>
            <person name="Burstein D."/>
            <person name="Emerson J.B."/>
            <person name="Thomas B.C."/>
            <person name="Banfield J.F."/>
        </authorList>
    </citation>
    <scope>NUCLEOTIDE SEQUENCE [LARGE SCALE GENOMIC DNA]</scope>
    <source>
        <strain evidence="2">CG1_02_37_44</strain>
    </source>
</reference>
<dbReference type="EMBL" id="MNUU01000022">
    <property type="protein sequence ID" value="OIO08118.1"/>
    <property type="molecule type" value="Genomic_DNA"/>
</dbReference>
<sequence>MLKIKINKKKLIIYAVILSITVIVTFFLIFKDNGQRGGQPGGVEASFKFGNNQPVNTSNNSSIIDKLNFNDLEKDAHIIKDKKFMDLKDNSVSIDISNLRLGKDNPFLPANAASSSGN</sequence>
<protein>
    <submittedName>
        <fullName evidence="2">Uncharacterized protein</fullName>
    </submittedName>
</protein>
<keyword evidence="1" id="KW-0812">Transmembrane</keyword>
<dbReference type="Proteomes" id="UP000183192">
    <property type="component" value="Unassembled WGS sequence"/>
</dbReference>
<name>A0A1J4TCB4_9BACT</name>
<proteinExistence type="predicted"/>
<accession>A0A1J4TCB4</accession>
<comment type="caution">
    <text evidence="2">The sequence shown here is derived from an EMBL/GenBank/DDBJ whole genome shotgun (WGS) entry which is preliminary data.</text>
</comment>